<dbReference type="Proteomes" id="UP000005536">
    <property type="component" value="Unassembled WGS sequence"/>
</dbReference>
<reference evidence="1 2" key="1">
    <citation type="submission" date="2010-02" db="EMBL/GenBank/DDBJ databases">
        <authorList>
            <person name="Weinstock G."/>
            <person name="Sodergren E."/>
            <person name="Clifton S."/>
            <person name="Fulton L."/>
            <person name="Fulton B."/>
            <person name="Courtney L."/>
            <person name="Fronick C."/>
            <person name="Harrison M."/>
            <person name="Strong C."/>
            <person name="Farmer C."/>
            <person name="Delahaunty K."/>
            <person name="Markovic C."/>
            <person name="Hall O."/>
            <person name="Minx P."/>
            <person name="Tomlinson C."/>
            <person name="Mitreva M."/>
            <person name="Nelson J."/>
            <person name="Hou S."/>
            <person name="Wollam A."/>
            <person name="Pepin K.H."/>
            <person name="Johnson M."/>
            <person name="Bhonagiri V."/>
            <person name="Zhang X."/>
            <person name="Suruliraj S."/>
            <person name="Warren W."/>
            <person name="Chinwalla A."/>
            <person name="Mardis E.R."/>
            <person name="Wilson R.K."/>
        </authorList>
    </citation>
    <scope>NUCLEOTIDE SEQUENCE [LARGE SCALE GENOMIC DNA]</scope>
    <source>
        <strain evidence="1 2">ATCC 29315</strain>
    </source>
</reference>
<name>D4DUM1_NEIEG</name>
<proteinExistence type="predicted"/>
<gene>
    <name evidence="1" type="ORF">NEIELOOT_02816</name>
</gene>
<organism evidence="1 2">
    <name type="scientific">Neisseria elongata subsp. glycolytica ATCC 29315</name>
    <dbReference type="NCBI Taxonomy" id="546263"/>
    <lineage>
        <taxon>Bacteria</taxon>
        <taxon>Pseudomonadati</taxon>
        <taxon>Pseudomonadota</taxon>
        <taxon>Betaproteobacteria</taxon>
        <taxon>Neisseriales</taxon>
        <taxon>Neisseriaceae</taxon>
        <taxon>Neisseria</taxon>
    </lineage>
</organism>
<evidence type="ECO:0000313" key="1">
    <source>
        <dbReference type="EMBL" id="EFE48459.1"/>
    </source>
</evidence>
<accession>D4DUM1</accession>
<protein>
    <submittedName>
        <fullName evidence="1">Uncharacterized protein</fullName>
    </submittedName>
</protein>
<evidence type="ECO:0000313" key="2">
    <source>
        <dbReference type="Proteomes" id="UP000005536"/>
    </source>
</evidence>
<dbReference type="AlphaFoldDB" id="D4DUM1"/>
<comment type="caution">
    <text evidence="1">The sequence shown here is derived from an EMBL/GenBank/DDBJ whole genome shotgun (WGS) entry which is preliminary data.</text>
</comment>
<dbReference type="EMBL" id="ADBF01000254">
    <property type="protein sequence ID" value="EFE48459.1"/>
    <property type="molecule type" value="Genomic_DNA"/>
</dbReference>
<sequence length="63" mass="7263">MDRKLLVVKRLATADGPIVFCYEGLNNVKMVLIWLGSFHTTIKSGAVYWRPSENHLPQQYKDL</sequence>